<accession>A0ABY6B9M8</accession>
<evidence type="ECO:0000313" key="2">
    <source>
        <dbReference type="EMBL" id="UXI66773.1"/>
    </source>
</evidence>
<dbReference type="InterPro" id="IPR018673">
    <property type="entry name" value="DUF2141"/>
</dbReference>
<dbReference type="Proteomes" id="UP001064632">
    <property type="component" value="Chromosome"/>
</dbReference>
<proteinExistence type="predicted"/>
<dbReference type="RefSeq" id="WP_261693753.1">
    <property type="nucleotide sequence ID" value="NZ_CP104694.1"/>
</dbReference>
<keyword evidence="3" id="KW-1185">Reference proteome</keyword>
<reference evidence="2" key="1">
    <citation type="submission" date="2022-09" db="EMBL/GenBank/DDBJ databases">
        <title>Tahibacter sp. nov., isolated from a fresh water.</title>
        <authorList>
            <person name="Baek J.H."/>
            <person name="Lee J.K."/>
            <person name="Kim J.M."/>
            <person name="Jeon C.O."/>
        </authorList>
    </citation>
    <scope>NUCLEOTIDE SEQUENCE</scope>
    <source>
        <strain evidence="2">W38</strain>
    </source>
</reference>
<organism evidence="2 3">
    <name type="scientific">Tahibacter amnicola</name>
    <dbReference type="NCBI Taxonomy" id="2976241"/>
    <lineage>
        <taxon>Bacteria</taxon>
        <taxon>Pseudomonadati</taxon>
        <taxon>Pseudomonadota</taxon>
        <taxon>Gammaproteobacteria</taxon>
        <taxon>Lysobacterales</taxon>
        <taxon>Rhodanobacteraceae</taxon>
        <taxon>Tahibacter</taxon>
    </lineage>
</organism>
<protein>
    <submittedName>
        <fullName evidence="2">DUF2141 domain-containing protein</fullName>
    </submittedName>
</protein>
<feature type="signal peptide" evidence="1">
    <location>
        <begin position="1"/>
        <end position="18"/>
    </location>
</feature>
<evidence type="ECO:0000256" key="1">
    <source>
        <dbReference type="SAM" id="SignalP"/>
    </source>
</evidence>
<sequence>MKLVSALAFLFGAATAAAADLTVTISAIRAQEGKLSVMVVDSADGWDRKAEPVAKTSLTPDAKTATVKFPGLKAGSYAVSVIHDENGNGKFDKNMWGMPTEGYGSSNNPHVMRRPYFEEARFEMAEPGKEVTIDLQ</sequence>
<feature type="chain" id="PRO_5047273021" evidence="1">
    <location>
        <begin position="19"/>
        <end position="136"/>
    </location>
</feature>
<dbReference type="EMBL" id="CP104694">
    <property type="protein sequence ID" value="UXI66773.1"/>
    <property type="molecule type" value="Genomic_DNA"/>
</dbReference>
<gene>
    <name evidence="2" type="ORF">N4264_18740</name>
</gene>
<dbReference type="Pfam" id="PF09912">
    <property type="entry name" value="DUF2141"/>
    <property type="match status" value="1"/>
</dbReference>
<name>A0ABY6B9M8_9GAMM</name>
<keyword evidence="1" id="KW-0732">Signal</keyword>
<evidence type="ECO:0000313" key="3">
    <source>
        <dbReference type="Proteomes" id="UP001064632"/>
    </source>
</evidence>